<evidence type="ECO:0000256" key="13">
    <source>
        <dbReference type="ARBA" id="ARBA00023211"/>
    </source>
</evidence>
<dbReference type="Proteomes" id="UP001327219">
    <property type="component" value="Chromosome"/>
</dbReference>
<evidence type="ECO:0000256" key="3">
    <source>
        <dbReference type="ARBA" id="ARBA00004065"/>
    </source>
</evidence>
<evidence type="ECO:0000256" key="9">
    <source>
        <dbReference type="ARBA" id="ARBA00022722"/>
    </source>
</evidence>
<dbReference type="RefSeq" id="WP_323732748.1">
    <property type="nucleotide sequence ID" value="NZ_CP110820.1"/>
</dbReference>
<keyword evidence="11 14" id="KW-0255">Endonuclease</keyword>
<keyword evidence="8 14" id="KW-0963">Cytoplasm</keyword>
<comment type="cofactor">
    <cofactor evidence="2">
        <name>Mg(2+)</name>
        <dbReference type="ChEBI" id="CHEBI:18420"/>
    </cofactor>
</comment>
<evidence type="ECO:0000256" key="1">
    <source>
        <dbReference type="ARBA" id="ARBA00000077"/>
    </source>
</evidence>
<comment type="catalytic activity">
    <reaction evidence="1 14 15 16">
        <text>Endonucleolytic cleavage to 5'-phosphomonoester.</text>
        <dbReference type="EC" id="3.1.26.4"/>
    </reaction>
</comment>
<evidence type="ECO:0000256" key="7">
    <source>
        <dbReference type="ARBA" id="ARBA00019179"/>
    </source>
</evidence>
<keyword evidence="9 14" id="KW-0540">Nuclease</keyword>
<name>A0ABZ0ULW3_9RICK</name>
<keyword evidence="13 14" id="KW-0464">Manganese</keyword>
<keyword evidence="10 14" id="KW-0479">Metal-binding</keyword>
<evidence type="ECO:0000256" key="4">
    <source>
        <dbReference type="ARBA" id="ARBA00004496"/>
    </source>
</evidence>
<evidence type="ECO:0000256" key="5">
    <source>
        <dbReference type="ARBA" id="ARBA00007383"/>
    </source>
</evidence>
<dbReference type="InterPro" id="IPR036397">
    <property type="entry name" value="RNaseH_sf"/>
</dbReference>
<evidence type="ECO:0000256" key="2">
    <source>
        <dbReference type="ARBA" id="ARBA00001946"/>
    </source>
</evidence>
<dbReference type="Pfam" id="PF01351">
    <property type="entry name" value="RNase_HII"/>
    <property type="match status" value="1"/>
</dbReference>
<comment type="cofactor">
    <cofactor evidence="14 15">
        <name>Mn(2+)</name>
        <dbReference type="ChEBI" id="CHEBI:29035"/>
    </cofactor>
    <cofactor evidence="14 15">
        <name>Mg(2+)</name>
        <dbReference type="ChEBI" id="CHEBI:18420"/>
    </cofactor>
    <text evidence="14 15">Manganese or magnesium. Binds 1 divalent metal ion per monomer in the absence of substrate. May bind a second metal ion after substrate binding.</text>
</comment>
<proteinExistence type="inferred from homology"/>
<evidence type="ECO:0000256" key="6">
    <source>
        <dbReference type="ARBA" id="ARBA00012180"/>
    </source>
</evidence>
<dbReference type="InterPro" id="IPR024567">
    <property type="entry name" value="RNase_HII/HIII_dom"/>
</dbReference>
<evidence type="ECO:0000256" key="10">
    <source>
        <dbReference type="ARBA" id="ARBA00022723"/>
    </source>
</evidence>
<comment type="subcellular location">
    <subcellularLocation>
        <location evidence="4 14">Cytoplasm</location>
    </subcellularLocation>
</comment>
<keyword evidence="12 14" id="KW-0378">Hydrolase</keyword>
<evidence type="ECO:0000256" key="16">
    <source>
        <dbReference type="RuleBase" id="RU003515"/>
    </source>
</evidence>
<feature type="domain" description="RNase H type-2" evidence="17">
    <location>
        <begin position="14"/>
        <end position="200"/>
    </location>
</feature>
<comment type="function">
    <text evidence="3 14 16">Endonuclease that specifically degrades the RNA of RNA-DNA hybrids.</text>
</comment>
<feature type="binding site" evidence="14 15">
    <location>
        <position position="20"/>
    </location>
    <ligand>
        <name>a divalent metal cation</name>
        <dbReference type="ChEBI" id="CHEBI:60240"/>
    </ligand>
</feature>
<sequence length="200" mass="22267">MMKPNLFYEKKLGGIALGVDEVGRGCVAGAVVAAGVILNDQVDVTEINDSKKLSANKREKIYSQLINQCIYATAYCSVEEIEKLNILQASLLAMRRVIAKIQQQHQFDHVLVDGNISPDIAMNNITTIIGGDGKSLSIAAASIVAKVTRDKMMEQLDKEFPQYQWKQNKGYCTAQHSRAIREHGICVHHRRSFLKNIIPQ</sequence>
<dbReference type="EMBL" id="CP110820">
    <property type="protein sequence ID" value="WPX97133.1"/>
    <property type="molecule type" value="Genomic_DNA"/>
</dbReference>
<evidence type="ECO:0000256" key="11">
    <source>
        <dbReference type="ARBA" id="ARBA00022759"/>
    </source>
</evidence>
<evidence type="ECO:0000313" key="19">
    <source>
        <dbReference type="Proteomes" id="UP001327219"/>
    </source>
</evidence>
<evidence type="ECO:0000256" key="14">
    <source>
        <dbReference type="HAMAP-Rule" id="MF_00052"/>
    </source>
</evidence>
<protein>
    <recommendedName>
        <fullName evidence="7 14">Ribonuclease HII</fullName>
        <shortName evidence="14">RNase HII</shortName>
        <ecNumber evidence="6 14">3.1.26.4</ecNumber>
    </recommendedName>
</protein>
<dbReference type="PANTHER" id="PTHR10954">
    <property type="entry name" value="RIBONUCLEASE H2 SUBUNIT A"/>
    <property type="match status" value="1"/>
</dbReference>
<evidence type="ECO:0000313" key="18">
    <source>
        <dbReference type="EMBL" id="WPX97133.1"/>
    </source>
</evidence>
<dbReference type="NCBIfam" id="NF000595">
    <property type="entry name" value="PRK00015.1-3"/>
    <property type="match status" value="1"/>
</dbReference>
<reference evidence="18 19" key="1">
    <citation type="submission" date="2022-11" db="EMBL/GenBank/DDBJ databases">
        <title>Host association and intracellularity evolved multiple times independently in the Rickettsiales.</title>
        <authorList>
            <person name="Castelli M."/>
            <person name="Nardi T."/>
            <person name="Gammuto L."/>
            <person name="Bellinzona G."/>
            <person name="Sabaneyeva E."/>
            <person name="Potekhin A."/>
            <person name="Serra V."/>
            <person name="Petroni G."/>
            <person name="Sassera D."/>
        </authorList>
    </citation>
    <scope>NUCLEOTIDE SEQUENCE [LARGE SCALE GENOMIC DNA]</scope>
    <source>
        <strain evidence="18 19">NDG2</strain>
    </source>
</reference>
<dbReference type="InterPro" id="IPR022898">
    <property type="entry name" value="RNase_HII"/>
</dbReference>
<dbReference type="Gene3D" id="3.30.420.10">
    <property type="entry name" value="Ribonuclease H-like superfamily/Ribonuclease H"/>
    <property type="match status" value="1"/>
</dbReference>
<dbReference type="InterPro" id="IPR001352">
    <property type="entry name" value="RNase_HII/HIII"/>
</dbReference>
<evidence type="ECO:0000256" key="8">
    <source>
        <dbReference type="ARBA" id="ARBA00022490"/>
    </source>
</evidence>
<dbReference type="PROSITE" id="PS51975">
    <property type="entry name" value="RNASE_H_2"/>
    <property type="match status" value="1"/>
</dbReference>
<dbReference type="EC" id="3.1.26.4" evidence="6 14"/>
<organism evidence="18 19">
    <name type="scientific">Candidatus Bandiella euplotis</name>
    <dbReference type="NCBI Taxonomy" id="1664265"/>
    <lineage>
        <taxon>Bacteria</taxon>
        <taxon>Pseudomonadati</taxon>
        <taxon>Pseudomonadota</taxon>
        <taxon>Alphaproteobacteria</taxon>
        <taxon>Rickettsiales</taxon>
        <taxon>Candidatus Midichloriaceae</taxon>
        <taxon>Candidatus Bandiella</taxon>
    </lineage>
</organism>
<feature type="binding site" evidence="14 15">
    <location>
        <position position="113"/>
    </location>
    <ligand>
        <name>a divalent metal cation</name>
        <dbReference type="ChEBI" id="CHEBI:60240"/>
    </ligand>
</feature>
<dbReference type="SUPFAM" id="SSF53098">
    <property type="entry name" value="Ribonuclease H-like"/>
    <property type="match status" value="1"/>
</dbReference>
<dbReference type="PANTHER" id="PTHR10954:SF18">
    <property type="entry name" value="RIBONUCLEASE HII"/>
    <property type="match status" value="1"/>
</dbReference>
<dbReference type="HAMAP" id="MF_00052_B">
    <property type="entry name" value="RNase_HII_B"/>
    <property type="match status" value="1"/>
</dbReference>
<comment type="similarity">
    <text evidence="5 14 16">Belongs to the RNase HII family.</text>
</comment>
<dbReference type="InterPro" id="IPR012337">
    <property type="entry name" value="RNaseH-like_sf"/>
</dbReference>
<accession>A0ABZ0ULW3</accession>
<evidence type="ECO:0000256" key="15">
    <source>
        <dbReference type="PROSITE-ProRule" id="PRU01319"/>
    </source>
</evidence>
<evidence type="ECO:0000259" key="17">
    <source>
        <dbReference type="PROSITE" id="PS51975"/>
    </source>
</evidence>
<gene>
    <name evidence="14" type="primary">rnhB</name>
    <name evidence="18" type="ORF">Bandiella_01277</name>
</gene>
<evidence type="ECO:0000256" key="12">
    <source>
        <dbReference type="ARBA" id="ARBA00022801"/>
    </source>
</evidence>
<feature type="binding site" evidence="14 15">
    <location>
        <position position="21"/>
    </location>
    <ligand>
        <name>a divalent metal cation</name>
        <dbReference type="ChEBI" id="CHEBI:60240"/>
    </ligand>
</feature>
<keyword evidence="19" id="KW-1185">Reference proteome</keyword>
<dbReference type="CDD" id="cd07182">
    <property type="entry name" value="RNase_HII_bacteria_HII_like"/>
    <property type="match status" value="1"/>
</dbReference>